<evidence type="ECO:0000313" key="2">
    <source>
        <dbReference type="EMBL" id="PWA64707.1"/>
    </source>
</evidence>
<dbReference type="InterPro" id="IPR032567">
    <property type="entry name" value="RTL1-rel"/>
</dbReference>
<sequence>MAWAEVFNAAIDVGWLERVKCGRKDEEVYVYVASSKGFDLEAARNFRASYDQMFLRQFPYIEKVATSFRLPLADIMNIFPAGEEVTPGAGASGTAPSDQDHPEEIESMVQTWSNSDEGNQPPDPVATQLAAIAKKLESIDALQKDVAALKSQSHNRDRSGYGNERQDEGESSWHNQRYRPHNKIAFPTFSEGDPRGVFLNGLKEELKADVRIQKSRTVYKASIYHLWKTPPQNHEGSRMLHSTEVIILIDPGSTHNFISDVLAKDLKLNTQTAAPFGVQIGNGDFIRCSHICKNLTLQVNELKIVQDFFPFSIGGTDLVLGIQWLETLNTVQANWKEMFMIFNVDGKRYKWQGISMGSQVSSCFQHLVVEP</sequence>
<dbReference type="AlphaFoldDB" id="A0A2U1MTY6"/>
<dbReference type="OrthoDB" id="1934862at2759"/>
<dbReference type="InterPro" id="IPR021109">
    <property type="entry name" value="Peptidase_aspartic_dom_sf"/>
</dbReference>
<dbReference type="Pfam" id="PF08284">
    <property type="entry name" value="RVP_2"/>
    <property type="match status" value="1"/>
</dbReference>
<keyword evidence="3" id="KW-1185">Reference proteome</keyword>
<reference evidence="2 3" key="1">
    <citation type="journal article" date="2018" name="Mol. Plant">
        <title>The genome of Artemisia annua provides insight into the evolution of Asteraceae family and artemisinin biosynthesis.</title>
        <authorList>
            <person name="Shen Q."/>
            <person name="Zhang L."/>
            <person name="Liao Z."/>
            <person name="Wang S."/>
            <person name="Yan T."/>
            <person name="Shi P."/>
            <person name="Liu M."/>
            <person name="Fu X."/>
            <person name="Pan Q."/>
            <person name="Wang Y."/>
            <person name="Lv Z."/>
            <person name="Lu X."/>
            <person name="Zhang F."/>
            <person name="Jiang W."/>
            <person name="Ma Y."/>
            <person name="Chen M."/>
            <person name="Hao X."/>
            <person name="Li L."/>
            <person name="Tang Y."/>
            <person name="Lv G."/>
            <person name="Zhou Y."/>
            <person name="Sun X."/>
            <person name="Brodelius P.E."/>
            <person name="Rose J.K.C."/>
            <person name="Tang K."/>
        </authorList>
    </citation>
    <scope>NUCLEOTIDE SEQUENCE [LARGE SCALE GENOMIC DNA]</scope>
    <source>
        <strain evidence="3">cv. Huhao1</strain>
        <tissue evidence="2">Leaf</tissue>
    </source>
</reference>
<dbReference type="EMBL" id="PKPP01004371">
    <property type="protein sequence ID" value="PWA64707.1"/>
    <property type="molecule type" value="Genomic_DNA"/>
</dbReference>
<name>A0A2U1MTY6_ARTAN</name>
<dbReference type="PANTHER" id="PTHR15503:SF22">
    <property type="entry name" value="TRANSPOSON TY3-I GAG POLYPROTEIN"/>
    <property type="match status" value="1"/>
</dbReference>
<protein>
    <submittedName>
        <fullName evidence="2">Retrotransposon gag domain, Retroviral aspartyl protease</fullName>
    </submittedName>
</protein>
<dbReference type="GO" id="GO:0006508">
    <property type="term" value="P:proteolysis"/>
    <property type="evidence" value="ECO:0007669"/>
    <property type="project" value="UniProtKB-KW"/>
</dbReference>
<accession>A0A2U1MTY6</accession>
<evidence type="ECO:0000313" key="3">
    <source>
        <dbReference type="Proteomes" id="UP000245207"/>
    </source>
</evidence>
<feature type="region of interest" description="Disordered" evidence="1">
    <location>
        <begin position="147"/>
        <end position="179"/>
    </location>
</feature>
<dbReference type="GO" id="GO:0008233">
    <property type="term" value="F:peptidase activity"/>
    <property type="evidence" value="ECO:0007669"/>
    <property type="project" value="UniProtKB-KW"/>
</dbReference>
<evidence type="ECO:0000256" key="1">
    <source>
        <dbReference type="SAM" id="MobiDB-lite"/>
    </source>
</evidence>
<dbReference type="Proteomes" id="UP000245207">
    <property type="component" value="Unassembled WGS sequence"/>
</dbReference>
<keyword evidence="2" id="KW-0378">Hydrolase</keyword>
<dbReference type="STRING" id="35608.A0A2U1MTY6"/>
<dbReference type="CDD" id="cd00303">
    <property type="entry name" value="retropepsin_like"/>
    <property type="match status" value="1"/>
</dbReference>
<proteinExistence type="predicted"/>
<comment type="caution">
    <text evidence="2">The sequence shown here is derived from an EMBL/GenBank/DDBJ whole genome shotgun (WGS) entry which is preliminary data.</text>
</comment>
<dbReference type="PANTHER" id="PTHR15503">
    <property type="entry name" value="LDOC1 RELATED"/>
    <property type="match status" value="1"/>
</dbReference>
<keyword evidence="2" id="KW-0645">Protease</keyword>
<gene>
    <name evidence="2" type="ORF">CTI12_AA309620</name>
</gene>
<organism evidence="2 3">
    <name type="scientific">Artemisia annua</name>
    <name type="common">Sweet wormwood</name>
    <dbReference type="NCBI Taxonomy" id="35608"/>
    <lineage>
        <taxon>Eukaryota</taxon>
        <taxon>Viridiplantae</taxon>
        <taxon>Streptophyta</taxon>
        <taxon>Embryophyta</taxon>
        <taxon>Tracheophyta</taxon>
        <taxon>Spermatophyta</taxon>
        <taxon>Magnoliopsida</taxon>
        <taxon>eudicotyledons</taxon>
        <taxon>Gunneridae</taxon>
        <taxon>Pentapetalae</taxon>
        <taxon>asterids</taxon>
        <taxon>campanulids</taxon>
        <taxon>Asterales</taxon>
        <taxon>Asteraceae</taxon>
        <taxon>Asteroideae</taxon>
        <taxon>Anthemideae</taxon>
        <taxon>Artemisiinae</taxon>
        <taxon>Artemisia</taxon>
    </lineage>
</organism>
<dbReference type="Gene3D" id="2.40.70.10">
    <property type="entry name" value="Acid Proteases"/>
    <property type="match status" value="1"/>
</dbReference>
<feature type="compositionally biased region" description="Basic and acidic residues" evidence="1">
    <location>
        <begin position="154"/>
        <end position="168"/>
    </location>
</feature>